<name>X1A1Q4_9ZZZZ</name>
<sequence length="109" mass="12460">MTGRMGEIVKKFYQFSDVQQVDVHELVKNPFELETAYSVEQIADRKEKRNANEMQLLCIMQSEQGNCCMIDDRILYEGNSIKGFKVCQISDSTVSLESGDLEITLKLSE</sequence>
<organism evidence="1">
    <name type="scientific">marine sediment metagenome</name>
    <dbReference type="NCBI Taxonomy" id="412755"/>
    <lineage>
        <taxon>unclassified sequences</taxon>
        <taxon>metagenomes</taxon>
        <taxon>ecological metagenomes</taxon>
    </lineage>
</organism>
<evidence type="ECO:0000313" key="1">
    <source>
        <dbReference type="EMBL" id="GAG75694.1"/>
    </source>
</evidence>
<accession>X1A1Q4</accession>
<reference evidence="1" key="1">
    <citation type="journal article" date="2014" name="Front. Microbiol.">
        <title>High frequency of phylogenetically diverse reductive dehalogenase-homologous genes in deep subseafloor sedimentary metagenomes.</title>
        <authorList>
            <person name="Kawai M."/>
            <person name="Futagami T."/>
            <person name="Toyoda A."/>
            <person name="Takaki Y."/>
            <person name="Nishi S."/>
            <person name="Hori S."/>
            <person name="Arai W."/>
            <person name="Tsubouchi T."/>
            <person name="Morono Y."/>
            <person name="Uchiyama I."/>
            <person name="Ito T."/>
            <person name="Fujiyama A."/>
            <person name="Inagaki F."/>
            <person name="Takami H."/>
        </authorList>
    </citation>
    <scope>NUCLEOTIDE SEQUENCE</scope>
    <source>
        <strain evidence="1">Expedition CK06-06</strain>
    </source>
</reference>
<gene>
    <name evidence="1" type="ORF">S01H4_30751</name>
</gene>
<dbReference type="AlphaFoldDB" id="X1A1Q4"/>
<comment type="caution">
    <text evidence="1">The sequence shown here is derived from an EMBL/GenBank/DDBJ whole genome shotgun (WGS) entry which is preliminary data.</text>
</comment>
<dbReference type="EMBL" id="BART01015901">
    <property type="protein sequence ID" value="GAG75694.1"/>
    <property type="molecule type" value="Genomic_DNA"/>
</dbReference>
<proteinExistence type="predicted"/>
<protein>
    <submittedName>
        <fullName evidence="1">Uncharacterized protein</fullName>
    </submittedName>
</protein>